<keyword evidence="5" id="KW-1185">Reference proteome</keyword>
<accession>Q1MRE4</accession>
<evidence type="ECO:0000256" key="2">
    <source>
        <dbReference type="SAM" id="Phobius"/>
    </source>
</evidence>
<dbReference type="Gene3D" id="2.70.70.10">
    <property type="entry name" value="Glucose Permease (Domain IIA)"/>
    <property type="match status" value="1"/>
</dbReference>
<reference evidence="4 5" key="1">
    <citation type="submission" date="2005-11" db="EMBL/GenBank/DDBJ databases">
        <title>The complete genome sequence of Lawsonia intracellularis: the causative agent of proliferative enteropathy.</title>
        <authorList>
            <person name="Kaur K."/>
            <person name="Zhang Q."/>
            <person name="Beckler D."/>
            <person name="Munir S."/>
            <person name="Li L."/>
            <person name="Kinsley K."/>
            <person name="Herron L."/>
            <person name="Peterson A."/>
            <person name="May B."/>
            <person name="Singh S."/>
            <person name="Gebhart C."/>
            <person name="Kapur V."/>
        </authorList>
    </citation>
    <scope>NUCLEOTIDE SEQUENCE [LARGE SCALE GENOMIC DNA]</scope>
    <source>
        <strain evidence="4 5">PHE/MN1-00</strain>
    </source>
</reference>
<evidence type="ECO:0000259" key="3">
    <source>
        <dbReference type="Pfam" id="PF01551"/>
    </source>
</evidence>
<keyword evidence="2" id="KW-0472">Membrane</keyword>
<keyword evidence="1" id="KW-0732">Signal</keyword>
<dbReference type="STRING" id="363253.LI0376"/>
<keyword evidence="2" id="KW-0812">Transmembrane</keyword>
<dbReference type="Pfam" id="PF01551">
    <property type="entry name" value="Peptidase_M23"/>
    <property type="match status" value="1"/>
</dbReference>
<dbReference type="AlphaFoldDB" id="Q1MRE4"/>
<dbReference type="SUPFAM" id="SSF51261">
    <property type="entry name" value="Duplicated hybrid motif"/>
    <property type="match status" value="1"/>
</dbReference>
<dbReference type="CDD" id="cd12797">
    <property type="entry name" value="M23_peptidase"/>
    <property type="match status" value="1"/>
</dbReference>
<evidence type="ECO:0000313" key="4">
    <source>
        <dbReference type="EMBL" id="CAJ54432.1"/>
    </source>
</evidence>
<feature type="domain" description="M23ase beta-sheet core" evidence="3">
    <location>
        <begin position="322"/>
        <end position="416"/>
    </location>
</feature>
<dbReference type="InterPro" id="IPR050570">
    <property type="entry name" value="Cell_wall_metabolism_enzyme"/>
</dbReference>
<dbReference type="eggNOG" id="COG0739">
    <property type="taxonomic scope" value="Bacteria"/>
</dbReference>
<dbReference type="GO" id="GO:0004222">
    <property type="term" value="F:metalloendopeptidase activity"/>
    <property type="evidence" value="ECO:0007669"/>
    <property type="project" value="TreeGrafter"/>
</dbReference>
<organism evidence="4 5">
    <name type="scientific">Lawsonia intracellularis (strain PHE/MN1-00)</name>
    <dbReference type="NCBI Taxonomy" id="363253"/>
    <lineage>
        <taxon>Bacteria</taxon>
        <taxon>Pseudomonadati</taxon>
        <taxon>Thermodesulfobacteriota</taxon>
        <taxon>Desulfovibrionia</taxon>
        <taxon>Desulfovibrionales</taxon>
        <taxon>Desulfovibrionaceae</taxon>
        <taxon>Lawsonia</taxon>
    </lineage>
</organism>
<feature type="transmembrane region" description="Helical" evidence="2">
    <location>
        <begin position="7"/>
        <end position="26"/>
    </location>
</feature>
<sequence>MSKTKLLVITIGIASIILAAATYIFFKNTDPPIISMIQPTQYISPRQPLTLTITSKYSPLKLIQIIVKQNEYTKTLINQPIINGHLIETVDIDFKKSGLQDGPFELIVKAQDSSYSNFGKGNISNKTWDMNFDSQPPQITIHSPTPSLHKGSATAIAFTVSKPVAVIGVQLEEKFFPAFQQANGTYYCFFPFPIEFSPKTFNPKLFAQDLAGNKSYISVHVHSLERSFKIDTLTITDTFLDKKMPNFEQNFPDTQTQVERYIKVNSILRIENEKKLIEISKKTSPMMLWSGKFHTLPRAAVKATFGENRTYMYQNQKIDQQFHMGLDLASTANAPIPAANDGIVVYTGDLGIYGNIVIIDHGLGLQTLYSHLSKITAKEGDVVKKGDLIGYTGMTGLAGGDHLHFGFLVGGIQVNPIDWLDPKWIKNTIITRLNNNV</sequence>
<evidence type="ECO:0000256" key="1">
    <source>
        <dbReference type="ARBA" id="ARBA00022729"/>
    </source>
</evidence>
<dbReference type="PANTHER" id="PTHR21666">
    <property type="entry name" value="PEPTIDASE-RELATED"/>
    <property type="match status" value="1"/>
</dbReference>
<dbReference type="PANTHER" id="PTHR21666:SF289">
    <property type="entry name" value="L-ALA--D-GLU ENDOPEPTIDASE"/>
    <property type="match status" value="1"/>
</dbReference>
<protein>
    <submittedName>
        <fullName evidence="4">Membrane proteins related to metalloendopeptidases</fullName>
    </submittedName>
</protein>
<dbReference type="Proteomes" id="UP000002430">
    <property type="component" value="Chromosome"/>
</dbReference>
<dbReference type="OrthoDB" id="9765786at2"/>
<dbReference type="InterPro" id="IPR016047">
    <property type="entry name" value="M23ase_b-sheet_dom"/>
</dbReference>
<dbReference type="InterPro" id="IPR011055">
    <property type="entry name" value="Dup_hybrid_motif"/>
</dbReference>
<dbReference type="EMBL" id="AM180252">
    <property type="protein sequence ID" value="CAJ54432.1"/>
    <property type="molecule type" value="Genomic_DNA"/>
</dbReference>
<dbReference type="HOGENOM" id="CLU_048239_0_0_7"/>
<dbReference type="RefSeq" id="WP_011526461.1">
    <property type="nucleotide sequence ID" value="NC_008011.1"/>
</dbReference>
<keyword evidence="2" id="KW-1133">Transmembrane helix</keyword>
<evidence type="ECO:0000313" key="5">
    <source>
        <dbReference type="Proteomes" id="UP000002430"/>
    </source>
</evidence>
<dbReference type="KEGG" id="lip:LI0376"/>
<proteinExistence type="predicted"/>
<name>Q1MRE4_LAWIP</name>
<gene>
    <name evidence="4" type="ordered locus">LI0376</name>
</gene>